<gene>
    <name evidence="3" type="ORF">EDD76_106145</name>
</gene>
<keyword evidence="1" id="KW-0472">Membrane</keyword>
<feature type="domain" description="Transglutaminase-like" evidence="2">
    <location>
        <begin position="290"/>
        <end position="345"/>
    </location>
</feature>
<organism evidence="3 4">
    <name type="scientific">Kineothrix alysoides</name>
    <dbReference type="NCBI Taxonomy" id="1469948"/>
    <lineage>
        <taxon>Bacteria</taxon>
        <taxon>Bacillati</taxon>
        <taxon>Bacillota</taxon>
        <taxon>Clostridia</taxon>
        <taxon>Lachnospirales</taxon>
        <taxon>Lachnospiraceae</taxon>
        <taxon>Kineothrix</taxon>
    </lineage>
</organism>
<feature type="transmembrane region" description="Helical" evidence="1">
    <location>
        <begin position="7"/>
        <end position="27"/>
    </location>
</feature>
<evidence type="ECO:0000259" key="2">
    <source>
        <dbReference type="SMART" id="SM00460"/>
    </source>
</evidence>
<proteinExistence type="predicted"/>
<dbReference type="AlphaFoldDB" id="A0A4R1QZR0"/>
<dbReference type="EMBL" id="SLUO01000006">
    <property type="protein sequence ID" value="TCL58492.1"/>
    <property type="molecule type" value="Genomic_DNA"/>
</dbReference>
<dbReference type="Proteomes" id="UP000295718">
    <property type="component" value="Unassembled WGS sequence"/>
</dbReference>
<protein>
    <submittedName>
        <fullName evidence="3">Transglutaminase superfamily protein</fullName>
    </submittedName>
</protein>
<dbReference type="RefSeq" id="WP_031390066.1">
    <property type="nucleotide sequence ID" value="NZ_JPNB01000001.1"/>
</dbReference>
<reference evidence="3 4" key="1">
    <citation type="submission" date="2019-03" db="EMBL/GenBank/DDBJ databases">
        <title>Genomic Encyclopedia of Type Strains, Phase IV (KMG-IV): sequencing the most valuable type-strain genomes for metagenomic binning, comparative biology and taxonomic classification.</title>
        <authorList>
            <person name="Goeker M."/>
        </authorList>
    </citation>
    <scope>NUCLEOTIDE SEQUENCE [LARGE SCALE GENOMIC DNA]</scope>
    <source>
        <strain evidence="3 4">DSM 100556</strain>
    </source>
</reference>
<evidence type="ECO:0000313" key="4">
    <source>
        <dbReference type="Proteomes" id="UP000295718"/>
    </source>
</evidence>
<accession>A0A4R1QZR0</accession>
<dbReference type="SUPFAM" id="SSF54001">
    <property type="entry name" value="Cysteine proteinases"/>
    <property type="match status" value="1"/>
</dbReference>
<dbReference type="STRING" id="1469948.GCA_000732725_01345"/>
<dbReference type="Gene3D" id="3.10.620.30">
    <property type="match status" value="1"/>
</dbReference>
<comment type="caution">
    <text evidence="3">The sequence shown here is derived from an EMBL/GenBank/DDBJ whole genome shotgun (WGS) entry which is preliminary data.</text>
</comment>
<name>A0A4R1QZR0_9FIRM</name>
<keyword evidence="1" id="KW-0812">Transmembrane</keyword>
<dbReference type="InterPro" id="IPR038765">
    <property type="entry name" value="Papain-like_cys_pep_sf"/>
</dbReference>
<keyword evidence="1" id="KW-1133">Transmembrane helix</keyword>
<evidence type="ECO:0000256" key="1">
    <source>
        <dbReference type="SAM" id="Phobius"/>
    </source>
</evidence>
<dbReference type="OrthoDB" id="9788327at2"/>
<dbReference type="InterPro" id="IPR002931">
    <property type="entry name" value="Transglutaminase-like"/>
</dbReference>
<sequence length="499" mass="55495">MKYIKKLLYLLLGILSLLSLIIIIGAFNADFSDNLSNFLYAHNILPQAALREEGAPKGLSVSDAAGDRHTYTSDELLRDISEIGKEEAAQEGSYVPPEKSVVEAPARVADKSGYVPVQDTNEQIDDKEAKDLENQLTYGETGDSLTFDTKFYPYYGMLDTPLQKLYRQIYANAISLNGIFTPVEKVGTVQLKNVFMAVFNDHPEIFWLDCAYRGKFSADGICLQIVLQFNETADNLSASETEFDQAAEEILNGARSMGSDYEKEVYVHDTLLDRIRYNLDAPLNQTAYSALVNDQTVCAGYARAFQYLMKQLGVPCYYCTGYAGQNHAWNIIVLDDGFYNVDSTWDDTDPNTYDYFNKTDGDFAATHAREDLSVYLPACNGQKYQAPENNVQTASGSGKRSLEDAGFSPDAVLTGLEDYYQNCYYNIMQSGGSVQFQSVVNSADLWTQCYDSYNSGAYADAYMNQVLSELNASSCQVDIQAEELSGGNILLTHNITVNY</sequence>
<dbReference type="Pfam" id="PF01841">
    <property type="entry name" value="Transglut_core"/>
    <property type="match status" value="1"/>
</dbReference>
<dbReference type="SMART" id="SM00460">
    <property type="entry name" value="TGc"/>
    <property type="match status" value="1"/>
</dbReference>
<evidence type="ECO:0000313" key="3">
    <source>
        <dbReference type="EMBL" id="TCL58492.1"/>
    </source>
</evidence>
<keyword evidence="4" id="KW-1185">Reference proteome</keyword>